<dbReference type="PANTHER" id="PTHR44688">
    <property type="entry name" value="DNA-BINDING TRANSCRIPTIONAL ACTIVATOR DEVR_DOSR"/>
    <property type="match status" value="1"/>
</dbReference>
<gene>
    <name evidence="5" type="ORF">GRI75_08010</name>
</gene>
<dbReference type="PROSITE" id="PS00622">
    <property type="entry name" value="HTH_LUXR_1"/>
    <property type="match status" value="1"/>
</dbReference>
<dbReference type="SMART" id="SM00421">
    <property type="entry name" value="HTH_LUXR"/>
    <property type="match status" value="1"/>
</dbReference>
<dbReference type="Gene3D" id="3.40.50.2300">
    <property type="match status" value="1"/>
</dbReference>
<dbReference type="InterPro" id="IPR000792">
    <property type="entry name" value="Tscrpt_reg_LuxR_C"/>
</dbReference>
<evidence type="ECO:0000256" key="3">
    <source>
        <dbReference type="ARBA" id="ARBA00023163"/>
    </source>
</evidence>
<evidence type="ECO:0000313" key="6">
    <source>
        <dbReference type="Proteomes" id="UP000469159"/>
    </source>
</evidence>
<dbReference type="InterPro" id="IPR016032">
    <property type="entry name" value="Sig_transdc_resp-reg_C-effctor"/>
</dbReference>
<dbReference type="PROSITE" id="PS50043">
    <property type="entry name" value="HTH_LUXR_2"/>
    <property type="match status" value="1"/>
</dbReference>
<evidence type="ECO:0000313" key="5">
    <source>
        <dbReference type="EMBL" id="MXP41585.1"/>
    </source>
</evidence>
<dbReference type="GO" id="GO:0006355">
    <property type="term" value="P:regulation of DNA-templated transcription"/>
    <property type="evidence" value="ECO:0007669"/>
    <property type="project" value="InterPro"/>
</dbReference>
<dbReference type="OrthoDB" id="9782655at2"/>
<dbReference type="PANTHER" id="PTHR44688:SF16">
    <property type="entry name" value="DNA-BINDING TRANSCRIPTIONAL ACTIVATOR DEVR_DOSR"/>
    <property type="match status" value="1"/>
</dbReference>
<sequence>MPEATHVHVIDFDFRRRAQISRDLLARALHPEIYEDVGEFLGGLPAEGPVLMMEIEDRDELASLLEQARTRGRYFPVALYSDEPRPERIVSALHAGAIDYLRWPFDIGLLDLSLQRLSEVGERRRAEEQQKAAARALTRTLTARENEVLLALVQGNSSKEIAANLGLSTRTVEIYRKRVVKKLAARSSTDAVRIAIQAGLLEARAA</sequence>
<keyword evidence="1" id="KW-0805">Transcription regulation</keyword>
<dbReference type="CDD" id="cd06170">
    <property type="entry name" value="LuxR_C_like"/>
    <property type="match status" value="1"/>
</dbReference>
<dbReference type="AlphaFoldDB" id="A0A6I4UX70"/>
<accession>A0A6I4UX70</accession>
<keyword evidence="2" id="KW-0238">DNA-binding</keyword>
<evidence type="ECO:0000256" key="2">
    <source>
        <dbReference type="ARBA" id="ARBA00023125"/>
    </source>
</evidence>
<dbReference type="EMBL" id="WTYK01000004">
    <property type="protein sequence ID" value="MXP41585.1"/>
    <property type="molecule type" value="Genomic_DNA"/>
</dbReference>
<evidence type="ECO:0000259" key="4">
    <source>
        <dbReference type="PROSITE" id="PS50043"/>
    </source>
</evidence>
<dbReference type="GO" id="GO:0003677">
    <property type="term" value="F:DNA binding"/>
    <property type="evidence" value="ECO:0007669"/>
    <property type="project" value="UniProtKB-KW"/>
</dbReference>
<dbReference type="RefSeq" id="WP_160746446.1">
    <property type="nucleotide sequence ID" value="NZ_WTYK01000004.1"/>
</dbReference>
<dbReference type="Gene3D" id="1.10.10.10">
    <property type="entry name" value="Winged helix-like DNA-binding domain superfamily/Winged helix DNA-binding domain"/>
    <property type="match status" value="1"/>
</dbReference>
<evidence type="ECO:0000256" key="1">
    <source>
        <dbReference type="ARBA" id="ARBA00023015"/>
    </source>
</evidence>
<keyword evidence="6" id="KW-1185">Reference proteome</keyword>
<dbReference type="InterPro" id="IPR011006">
    <property type="entry name" value="CheY-like_superfamily"/>
</dbReference>
<reference evidence="5 6" key="1">
    <citation type="submission" date="2019-12" db="EMBL/GenBank/DDBJ databases">
        <title>Genomic-based taxomic classification of the family Erythrobacteraceae.</title>
        <authorList>
            <person name="Xu L."/>
        </authorList>
    </citation>
    <scope>NUCLEOTIDE SEQUENCE [LARGE SCALE GENOMIC DNA]</scope>
    <source>
        <strain evidence="5 6">MCCC 1K02066</strain>
    </source>
</reference>
<organism evidence="5 6">
    <name type="scientific">Croceibacterium soli</name>
    <dbReference type="NCBI Taxonomy" id="1739690"/>
    <lineage>
        <taxon>Bacteria</taxon>
        <taxon>Pseudomonadati</taxon>
        <taxon>Pseudomonadota</taxon>
        <taxon>Alphaproteobacteria</taxon>
        <taxon>Sphingomonadales</taxon>
        <taxon>Erythrobacteraceae</taxon>
        <taxon>Croceibacterium</taxon>
    </lineage>
</organism>
<feature type="domain" description="HTH luxR-type" evidence="4">
    <location>
        <begin position="134"/>
        <end position="199"/>
    </location>
</feature>
<protein>
    <recommendedName>
        <fullName evidence="4">HTH luxR-type domain-containing protein</fullName>
    </recommendedName>
</protein>
<keyword evidence="3" id="KW-0804">Transcription</keyword>
<proteinExistence type="predicted"/>
<comment type="caution">
    <text evidence="5">The sequence shown here is derived from an EMBL/GenBank/DDBJ whole genome shotgun (WGS) entry which is preliminary data.</text>
</comment>
<name>A0A6I4UX70_9SPHN</name>
<dbReference type="InterPro" id="IPR036388">
    <property type="entry name" value="WH-like_DNA-bd_sf"/>
</dbReference>
<dbReference type="SUPFAM" id="SSF46894">
    <property type="entry name" value="C-terminal effector domain of the bipartite response regulators"/>
    <property type="match status" value="1"/>
</dbReference>
<dbReference type="Proteomes" id="UP000469159">
    <property type="component" value="Unassembled WGS sequence"/>
</dbReference>
<dbReference type="SUPFAM" id="SSF52172">
    <property type="entry name" value="CheY-like"/>
    <property type="match status" value="1"/>
</dbReference>
<dbReference type="PRINTS" id="PR00038">
    <property type="entry name" value="HTHLUXR"/>
</dbReference>
<dbReference type="Pfam" id="PF00196">
    <property type="entry name" value="GerE"/>
    <property type="match status" value="1"/>
</dbReference>